<reference evidence="6 7" key="1">
    <citation type="submission" date="2014-04" db="EMBL/GenBank/DDBJ databases">
        <authorList>
            <consortium name="DOE Joint Genome Institute"/>
            <person name="Kuo A."/>
            <person name="Tarkka M."/>
            <person name="Buscot F."/>
            <person name="Kohler A."/>
            <person name="Nagy L.G."/>
            <person name="Floudas D."/>
            <person name="Copeland A."/>
            <person name="Barry K.W."/>
            <person name="Cichocki N."/>
            <person name="Veneault-Fourrey C."/>
            <person name="LaButti K."/>
            <person name="Lindquist E.A."/>
            <person name="Lipzen A."/>
            <person name="Lundell T."/>
            <person name="Morin E."/>
            <person name="Murat C."/>
            <person name="Sun H."/>
            <person name="Tunlid A."/>
            <person name="Henrissat B."/>
            <person name="Grigoriev I.V."/>
            <person name="Hibbett D.S."/>
            <person name="Martin F."/>
            <person name="Nordberg H.P."/>
            <person name="Cantor M.N."/>
            <person name="Hua S.X."/>
        </authorList>
    </citation>
    <scope>NUCLEOTIDE SEQUENCE [LARGE SCALE GENOMIC DNA]</scope>
    <source>
        <strain evidence="6 7">F 1598</strain>
    </source>
</reference>
<dbReference type="GO" id="GO:0051015">
    <property type="term" value="F:actin filament binding"/>
    <property type="evidence" value="ECO:0007669"/>
    <property type="project" value="TreeGrafter"/>
</dbReference>
<dbReference type="AlphaFoldDB" id="A0A0C3G8L2"/>
<organism evidence="6 7">
    <name type="scientific">Piloderma croceum (strain F 1598)</name>
    <dbReference type="NCBI Taxonomy" id="765440"/>
    <lineage>
        <taxon>Eukaryota</taxon>
        <taxon>Fungi</taxon>
        <taxon>Dikarya</taxon>
        <taxon>Basidiomycota</taxon>
        <taxon>Agaricomycotina</taxon>
        <taxon>Agaricomycetes</taxon>
        <taxon>Agaricomycetidae</taxon>
        <taxon>Atheliales</taxon>
        <taxon>Atheliaceae</taxon>
        <taxon>Piloderma</taxon>
    </lineage>
</organism>
<dbReference type="GO" id="GO:0005524">
    <property type="term" value="F:ATP binding"/>
    <property type="evidence" value="ECO:0007669"/>
    <property type="project" value="UniProtKB-KW"/>
</dbReference>
<dbReference type="GO" id="GO:0000146">
    <property type="term" value="F:microfilament motor activity"/>
    <property type="evidence" value="ECO:0007669"/>
    <property type="project" value="TreeGrafter"/>
</dbReference>
<dbReference type="Gene3D" id="1.20.120.720">
    <property type="entry name" value="Myosin VI head, motor domain, U50 subdomain"/>
    <property type="match status" value="1"/>
</dbReference>
<dbReference type="InterPro" id="IPR027417">
    <property type="entry name" value="P-loop_NTPase"/>
</dbReference>
<feature type="region of interest" description="Disordered" evidence="4">
    <location>
        <begin position="424"/>
        <end position="443"/>
    </location>
</feature>
<dbReference type="EMBL" id="KN832977">
    <property type="protein sequence ID" value="KIM88084.1"/>
    <property type="molecule type" value="Genomic_DNA"/>
</dbReference>
<dbReference type="InParanoid" id="A0A0C3G8L2"/>
<sequence>MHLSTGSIDVTALVARTEDNIYRGHKRKSDAAMLFDENTLKKRSKTVEEGQTPAPDDNVATLPTSTHIMNKQSTGTPTAGGHHGPFHSPVSDDSIASCIQERFMTDNIYTKISTSAHCHQPAQISEKQVAENPKAVDYHQSSPRAECASPERQHLHLLDKGVYCYLGSQSSIGTRLKVALKTIGLSKRHVAQTCQLVTAILHLGNLEFMVDRSRNEDAAIMRNMDILEIIADFLGVQLYALEAALAYKTKLFKELCTVFLDPDEPTIGEKEEDEPATTGGPPCITGEFRSALDTLFKTLNETQAWFVFCINPNDSQLLNQLEGHDTGEQKRIRMRDTEAAAGVKHCKTNDPYPMLGQPSEESPFGLQFGENDQSNQVLSLVANTSPFQRADIYNDDYEDHRSFRSEDYDGRSRYTTHQEVSISNFGTESYTPSRNMSQNANKKGFHDKEVLVGEIQEGETTEVMKETSSHRKWVALCWMLTFWVPSILLKWWGRMK</sequence>
<feature type="domain" description="Myosin motor" evidence="5">
    <location>
        <begin position="82"/>
        <end position="384"/>
    </location>
</feature>
<dbReference type="SUPFAM" id="SSF52540">
    <property type="entry name" value="P-loop containing nucleoside triphosphate hydrolases"/>
    <property type="match status" value="1"/>
</dbReference>
<dbReference type="PANTHER" id="PTHR13140">
    <property type="entry name" value="MYOSIN"/>
    <property type="match status" value="1"/>
</dbReference>
<keyword evidence="2" id="KW-0067">ATP-binding</keyword>
<evidence type="ECO:0000256" key="1">
    <source>
        <dbReference type="ARBA" id="ARBA00022741"/>
    </source>
</evidence>
<dbReference type="SMART" id="SM00242">
    <property type="entry name" value="MYSc"/>
    <property type="match status" value="1"/>
</dbReference>
<dbReference type="GO" id="GO:0016459">
    <property type="term" value="C:myosin complex"/>
    <property type="evidence" value="ECO:0007669"/>
    <property type="project" value="InterPro"/>
</dbReference>
<feature type="region of interest" description="Disordered" evidence="4">
    <location>
        <begin position="43"/>
        <end position="62"/>
    </location>
</feature>
<reference evidence="7" key="2">
    <citation type="submission" date="2015-01" db="EMBL/GenBank/DDBJ databases">
        <title>Evolutionary Origins and Diversification of the Mycorrhizal Mutualists.</title>
        <authorList>
            <consortium name="DOE Joint Genome Institute"/>
            <consortium name="Mycorrhizal Genomics Consortium"/>
            <person name="Kohler A."/>
            <person name="Kuo A."/>
            <person name="Nagy L.G."/>
            <person name="Floudas D."/>
            <person name="Copeland A."/>
            <person name="Barry K.W."/>
            <person name="Cichocki N."/>
            <person name="Veneault-Fourrey C."/>
            <person name="LaButti K."/>
            <person name="Lindquist E.A."/>
            <person name="Lipzen A."/>
            <person name="Lundell T."/>
            <person name="Morin E."/>
            <person name="Murat C."/>
            <person name="Riley R."/>
            <person name="Ohm R."/>
            <person name="Sun H."/>
            <person name="Tunlid A."/>
            <person name="Henrissat B."/>
            <person name="Grigoriev I.V."/>
            <person name="Hibbett D.S."/>
            <person name="Martin F."/>
        </authorList>
    </citation>
    <scope>NUCLEOTIDE SEQUENCE [LARGE SCALE GENOMIC DNA]</scope>
    <source>
        <strain evidence="7">F 1598</strain>
    </source>
</reference>
<dbReference type="OrthoDB" id="370884at2759"/>
<keyword evidence="3" id="KW-0009">Actin-binding</keyword>
<gene>
    <name evidence="6" type="ORF">PILCRDRAFT_85409</name>
</gene>
<dbReference type="HOGENOM" id="CLU_549943_0_0_1"/>
<dbReference type="GO" id="GO:0005737">
    <property type="term" value="C:cytoplasm"/>
    <property type="evidence" value="ECO:0007669"/>
    <property type="project" value="TreeGrafter"/>
</dbReference>
<dbReference type="InterPro" id="IPR001609">
    <property type="entry name" value="Myosin_head_motor_dom-like"/>
</dbReference>
<evidence type="ECO:0000256" key="2">
    <source>
        <dbReference type="ARBA" id="ARBA00022840"/>
    </source>
</evidence>
<dbReference type="GO" id="GO:0016020">
    <property type="term" value="C:membrane"/>
    <property type="evidence" value="ECO:0007669"/>
    <property type="project" value="TreeGrafter"/>
</dbReference>
<dbReference type="STRING" id="765440.A0A0C3G8L2"/>
<proteinExistence type="predicted"/>
<dbReference type="Proteomes" id="UP000054166">
    <property type="component" value="Unassembled WGS sequence"/>
</dbReference>
<keyword evidence="1" id="KW-0547">Nucleotide-binding</keyword>
<protein>
    <recommendedName>
        <fullName evidence="5">Myosin motor domain-containing protein</fullName>
    </recommendedName>
</protein>
<name>A0A0C3G8L2_PILCF</name>
<dbReference type="PANTHER" id="PTHR13140:SF550">
    <property type="entry name" value="MYOSIN-IIIB ISOFORM X1"/>
    <property type="match status" value="1"/>
</dbReference>
<evidence type="ECO:0000313" key="6">
    <source>
        <dbReference type="EMBL" id="KIM88084.1"/>
    </source>
</evidence>
<keyword evidence="7" id="KW-1185">Reference proteome</keyword>
<evidence type="ECO:0000256" key="3">
    <source>
        <dbReference type="ARBA" id="ARBA00023203"/>
    </source>
</evidence>
<evidence type="ECO:0000313" key="7">
    <source>
        <dbReference type="Proteomes" id="UP000054166"/>
    </source>
</evidence>
<evidence type="ECO:0000256" key="4">
    <source>
        <dbReference type="SAM" id="MobiDB-lite"/>
    </source>
</evidence>
<evidence type="ECO:0000259" key="5">
    <source>
        <dbReference type="SMART" id="SM00242"/>
    </source>
</evidence>
<accession>A0A0C3G8L2</accession>
<dbReference type="GO" id="GO:0007015">
    <property type="term" value="P:actin filament organization"/>
    <property type="evidence" value="ECO:0007669"/>
    <property type="project" value="TreeGrafter"/>
</dbReference>
<feature type="compositionally biased region" description="Polar residues" evidence="4">
    <location>
        <begin position="424"/>
        <end position="441"/>
    </location>
</feature>